<evidence type="ECO:0000313" key="2">
    <source>
        <dbReference type="Proteomes" id="UP000186308"/>
    </source>
</evidence>
<sequence>MLVNVNGRQKTNQFCVIGQTDDTSVQAYVYWPTEQKLILWVPHLYDNEALVTSDRYLDLKRDVVDGNDVHGSTYLVTRSFVNAALKACQEHGEKFTIHKSN</sequence>
<keyword evidence="2" id="KW-1185">Reference proteome</keyword>
<accession>A0A8G2CNG9</accession>
<evidence type="ECO:0000313" key="1">
    <source>
        <dbReference type="EMBL" id="SIR44110.1"/>
    </source>
</evidence>
<dbReference type="InterPro" id="IPR032466">
    <property type="entry name" value="Metal_Hydrolase"/>
</dbReference>
<name>A0A8G2CNG9_ACIRU</name>
<reference evidence="1 2" key="1">
    <citation type="submission" date="2017-01" db="EMBL/GenBank/DDBJ databases">
        <authorList>
            <person name="Varghese N."/>
            <person name="Submissions S."/>
        </authorList>
    </citation>
    <scope>NUCLEOTIDE SEQUENCE [LARGE SCALE GENOMIC DNA]</scope>
    <source>
        <strain evidence="1 2">ATCC 35905</strain>
    </source>
</reference>
<dbReference type="AlphaFoldDB" id="A0A8G2CNG9"/>
<comment type="caution">
    <text evidence="1">The sequence shown here is derived from an EMBL/GenBank/DDBJ whole genome shotgun (WGS) entry which is preliminary data.</text>
</comment>
<protein>
    <submittedName>
        <fullName evidence="1">Uncharacterized protein</fullName>
    </submittedName>
</protein>
<dbReference type="Proteomes" id="UP000186308">
    <property type="component" value="Unassembled WGS sequence"/>
</dbReference>
<dbReference type="SUPFAM" id="SSF51556">
    <property type="entry name" value="Metallo-dependent hydrolases"/>
    <property type="match status" value="1"/>
</dbReference>
<dbReference type="EMBL" id="FTNE01000033">
    <property type="protein sequence ID" value="SIR44110.1"/>
    <property type="molecule type" value="Genomic_DNA"/>
</dbReference>
<organism evidence="1 2">
    <name type="scientific">Acidiphilium rubrum</name>
    <dbReference type="NCBI Taxonomy" id="526"/>
    <lineage>
        <taxon>Bacteria</taxon>
        <taxon>Pseudomonadati</taxon>
        <taxon>Pseudomonadota</taxon>
        <taxon>Alphaproteobacteria</taxon>
        <taxon>Acetobacterales</taxon>
        <taxon>Acidocellaceae</taxon>
        <taxon>Acidiphilium</taxon>
    </lineage>
</organism>
<gene>
    <name evidence="1" type="ORF">SAMN05421828_1333</name>
</gene>
<proteinExistence type="predicted"/>